<name>E6YKS7_9HYPH</name>
<gene>
    <name evidence="1" type="ORF">BARRO_30046</name>
</gene>
<evidence type="ECO:0000313" key="1">
    <source>
        <dbReference type="EMBL" id="CBI77465.1"/>
    </source>
</evidence>
<sequence>MFCFVVKNEMIIKIKNKKNADFIKKRIILDQYAAIINEYEGNL</sequence>
<organism evidence="1">
    <name type="scientific">Bartonella rochalimae ATCC BAA-1498</name>
    <dbReference type="NCBI Taxonomy" id="685782"/>
    <lineage>
        <taxon>Bacteria</taxon>
        <taxon>Pseudomonadati</taxon>
        <taxon>Pseudomonadota</taxon>
        <taxon>Alphaproteobacteria</taxon>
        <taxon>Hyphomicrobiales</taxon>
        <taxon>Bartonellaceae</taxon>
        <taxon>Bartonella</taxon>
    </lineage>
</organism>
<dbReference type="EMBL" id="FN645457">
    <property type="protein sequence ID" value="CBI77465.1"/>
    <property type="molecule type" value="Genomic_DNA"/>
</dbReference>
<accession>E6YKS7</accession>
<proteinExistence type="predicted"/>
<protein>
    <submittedName>
        <fullName evidence="1">Uncharacterized protein</fullName>
    </submittedName>
</protein>
<dbReference type="AlphaFoldDB" id="E6YKS7"/>
<reference evidence="1" key="1">
    <citation type="journal article" date="2011" name="PLoS Genet.">
        <title>Parallel evolution of a type IV secretion system in radiating lineages of the host-restricted bacterial pathogen Bartonella.</title>
        <authorList>
            <person name="Engel P."/>
            <person name="Salzburger W."/>
            <person name="Liesch M."/>
            <person name="Chang C.C."/>
            <person name="Maruyama S."/>
            <person name="Lanz C."/>
            <person name="Calteau A."/>
            <person name="Lajus A."/>
            <person name="Medigue C."/>
            <person name="Schuster S.C."/>
            <person name="Dehio C."/>
        </authorList>
    </citation>
    <scope>NUCLEOTIDE SEQUENCE</scope>
    <source>
        <strain evidence="1">ATCC BAA-1498</strain>
    </source>
</reference>